<evidence type="ECO:0000256" key="2">
    <source>
        <dbReference type="ARBA" id="ARBA00012025"/>
    </source>
</evidence>
<dbReference type="VEuPathDB" id="FungiDB:UMAG_05746"/>
<keyword evidence="3" id="KW-0808">Transferase</keyword>
<proteinExistence type="inferred from homology"/>
<dbReference type="OrthoDB" id="74183at2759"/>
<keyword evidence="4" id="KW-0012">Acyltransferase</keyword>
<evidence type="ECO:0000259" key="6">
    <source>
        <dbReference type="Pfam" id="PF04376"/>
    </source>
</evidence>
<dbReference type="OMA" id="KYQTAIH"/>
<dbReference type="Pfam" id="PF04376">
    <property type="entry name" value="ATE_N"/>
    <property type="match status" value="1"/>
</dbReference>
<protein>
    <recommendedName>
        <fullName evidence="2">arginyltransferase</fullName>
        <ecNumber evidence="2">2.3.2.8</ecNumber>
    </recommendedName>
</protein>
<dbReference type="GO" id="GO:0004057">
    <property type="term" value="F:arginyl-tRNA--protein transferase activity"/>
    <property type="evidence" value="ECO:0000318"/>
    <property type="project" value="GO_Central"/>
</dbReference>
<dbReference type="PANTHER" id="PTHR21367">
    <property type="entry name" value="ARGININE-TRNA-PROTEIN TRANSFERASE 1"/>
    <property type="match status" value="1"/>
</dbReference>
<organism evidence="8 9">
    <name type="scientific">Mycosarcoma maydis</name>
    <name type="common">Corn smut fungus</name>
    <name type="synonym">Ustilago maydis</name>
    <dbReference type="NCBI Taxonomy" id="5270"/>
    <lineage>
        <taxon>Eukaryota</taxon>
        <taxon>Fungi</taxon>
        <taxon>Dikarya</taxon>
        <taxon>Basidiomycota</taxon>
        <taxon>Ustilaginomycotina</taxon>
        <taxon>Ustilaginomycetes</taxon>
        <taxon>Ustilaginales</taxon>
        <taxon>Ustilaginaceae</taxon>
        <taxon>Mycosarcoma</taxon>
    </lineage>
</organism>
<dbReference type="eggNOG" id="KOG1193">
    <property type="taxonomic scope" value="Eukaryota"/>
</dbReference>
<dbReference type="GO" id="GO:0005737">
    <property type="term" value="C:cytoplasm"/>
    <property type="evidence" value="ECO:0000318"/>
    <property type="project" value="GO_Central"/>
</dbReference>
<evidence type="ECO:0000256" key="5">
    <source>
        <dbReference type="SAM" id="MobiDB-lite"/>
    </source>
</evidence>
<dbReference type="EMBL" id="CM003155">
    <property type="protein sequence ID" value="KIS66965.1"/>
    <property type="molecule type" value="Genomic_DNA"/>
</dbReference>
<dbReference type="InterPro" id="IPR030700">
    <property type="entry name" value="N-end_Aminoacyl_Trfase"/>
</dbReference>
<name>A0A0D1DWS2_MYCMD</name>
<keyword evidence="9" id="KW-1185">Reference proteome</keyword>
<dbReference type="PANTHER" id="PTHR21367:SF1">
    <property type="entry name" value="ARGINYL-TRNA--PROTEIN TRANSFERASE 1"/>
    <property type="match status" value="1"/>
</dbReference>
<feature type="compositionally biased region" description="Basic and acidic residues" evidence="5">
    <location>
        <begin position="370"/>
        <end position="380"/>
    </location>
</feature>
<feature type="domain" description="N-end aminoacyl transferase N-terminal" evidence="6">
    <location>
        <begin position="21"/>
        <end position="100"/>
    </location>
</feature>
<dbReference type="RefSeq" id="XP_011391487.1">
    <property type="nucleotide sequence ID" value="XM_011393185.1"/>
</dbReference>
<dbReference type="GO" id="GO:0010498">
    <property type="term" value="P:proteasomal protein catabolic process"/>
    <property type="evidence" value="ECO:0000318"/>
    <property type="project" value="GO_Central"/>
</dbReference>
<evidence type="ECO:0000313" key="9">
    <source>
        <dbReference type="Proteomes" id="UP000000561"/>
    </source>
</evidence>
<feature type="region of interest" description="Disordered" evidence="5">
    <location>
        <begin position="370"/>
        <end position="405"/>
    </location>
</feature>
<dbReference type="Pfam" id="PF04377">
    <property type="entry name" value="ATE_C"/>
    <property type="match status" value="1"/>
</dbReference>
<comment type="similarity">
    <text evidence="1">Belongs to the R-transferase family.</text>
</comment>
<dbReference type="STRING" id="237631.A0A0D1DWS2"/>
<evidence type="ECO:0000256" key="4">
    <source>
        <dbReference type="ARBA" id="ARBA00023315"/>
    </source>
</evidence>
<dbReference type="FunCoup" id="A0A0D1DWS2">
    <property type="interactions" value="580"/>
</dbReference>
<gene>
    <name evidence="8" type="ORF">UMAG_05746</name>
</gene>
<dbReference type="EC" id="2.3.2.8" evidence="2"/>
<reference evidence="8 9" key="1">
    <citation type="journal article" date="2006" name="Nature">
        <title>Insights from the genome of the biotrophic fungal plant pathogen Ustilago maydis.</title>
        <authorList>
            <person name="Kamper J."/>
            <person name="Kahmann R."/>
            <person name="Bolker M."/>
            <person name="Ma L.J."/>
            <person name="Brefort T."/>
            <person name="Saville B.J."/>
            <person name="Banuett F."/>
            <person name="Kronstad J.W."/>
            <person name="Gold S.E."/>
            <person name="Muller O."/>
            <person name="Perlin M.H."/>
            <person name="Wosten H.A."/>
            <person name="de Vries R."/>
            <person name="Ruiz-Herrera J."/>
            <person name="Reynaga-Pena C.G."/>
            <person name="Snetselaar K."/>
            <person name="McCann M."/>
            <person name="Perez-Martin J."/>
            <person name="Feldbrugge M."/>
            <person name="Basse C.W."/>
            <person name="Steinberg G."/>
            <person name="Ibeas J.I."/>
            <person name="Holloman W."/>
            <person name="Guzman P."/>
            <person name="Farman M."/>
            <person name="Stajich J.E."/>
            <person name="Sentandreu R."/>
            <person name="Gonzalez-Prieto J.M."/>
            <person name="Kennell J.C."/>
            <person name="Molina L."/>
            <person name="Schirawski J."/>
            <person name="Mendoza-Mendoza A."/>
            <person name="Greilinger D."/>
            <person name="Munch K."/>
            <person name="Rossel N."/>
            <person name="Scherer M."/>
            <person name="Vranes M."/>
            <person name="Ladendorf O."/>
            <person name="Vincon V."/>
            <person name="Fuchs U."/>
            <person name="Sandrock B."/>
            <person name="Meng S."/>
            <person name="Ho E.C."/>
            <person name="Cahill M.J."/>
            <person name="Boyce K.J."/>
            <person name="Klose J."/>
            <person name="Klosterman S.J."/>
            <person name="Deelstra H.J."/>
            <person name="Ortiz-Castellanos L."/>
            <person name="Li W."/>
            <person name="Sanchez-Alonso P."/>
            <person name="Schreier P.H."/>
            <person name="Hauser-Hahn I."/>
            <person name="Vaupel M."/>
            <person name="Koopmann E."/>
            <person name="Friedrich G."/>
            <person name="Voss H."/>
            <person name="Schluter T."/>
            <person name="Margolis J."/>
            <person name="Platt D."/>
            <person name="Swimmer C."/>
            <person name="Gnirke A."/>
            <person name="Chen F."/>
            <person name="Vysotskaia V."/>
            <person name="Mannhaupt G."/>
            <person name="Guldener U."/>
            <person name="Munsterkotter M."/>
            <person name="Haase D."/>
            <person name="Oesterheld M."/>
            <person name="Mewes H.W."/>
            <person name="Mauceli E.W."/>
            <person name="DeCaprio D."/>
            <person name="Wade C.M."/>
            <person name="Butler J."/>
            <person name="Young S."/>
            <person name="Jaffe D.B."/>
            <person name="Calvo S."/>
            <person name="Nusbaum C."/>
            <person name="Galagan J."/>
            <person name="Birren B.W."/>
        </authorList>
    </citation>
    <scope>NUCLEOTIDE SEQUENCE [LARGE SCALE GENOMIC DNA]</scope>
    <source>
        <strain evidence="9">DSM 14603 / FGSC 9021 / UM521</strain>
    </source>
</reference>
<evidence type="ECO:0000313" key="8">
    <source>
        <dbReference type="EMBL" id="KIS66965.1"/>
    </source>
</evidence>
<sequence>MAEDRAEVQLSIISPTGYTASTCGYCTAPGSGKRSQHKSAKSYGIWAHRLSPYHYQSLIDRGWRRSGQYIYKPDLLRSCCAQMPIRLEARNYKPSKSHRRALTNLLFRVRQTKLKPAKWKGRWSISRDWDIEQRWNEITPFNASQSDASTSSLAWADSVAGPITRKLQVRLALAATSDEKYQLFRKYQAKIHGESEHDISDEPGFRRFLVDTSLVLTWPSTGKPLTRSEQVEWRAKSFDPACLPDQLAYGCYHQEYRLEEKLIAVGVLDILPNCVSSVYVFYDPEYSDWELGKVSALQEIGLTLRLSRLKAMSKVAHYYMGFYIHTCQKMKYKAMYRPSQVLDCDSNTWHNLTDVTKALDAKRFFDWSDDQSRSQKHDGSPDQTLDSDAEQEQEEHVVRLPTRPRPPPGMLDATAILKALEQTLHGACTANEPDVGWDLLQHAMVLEVERQAEGIKPLLISNVLRDHAQSRRESKSNKDAELVQVVECVAALASAQLVAETILFI</sequence>
<dbReference type="InterPro" id="IPR007471">
    <property type="entry name" value="N-end_Aminoacyl_Trfase_N"/>
</dbReference>
<evidence type="ECO:0000256" key="1">
    <source>
        <dbReference type="ARBA" id="ARBA00009991"/>
    </source>
</evidence>
<dbReference type="GeneID" id="23565549"/>
<evidence type="ECO:0000259" key="7">
    <source>
        <dbReference type="Pfam" id="PF04377"/>
    </source>
</evidence>
<dbReference type="InParanoid" id="A0A0D1DWS2"/>
<evidence type="ECO:0000256" key="3">
    <source>
        <dbReference type="ARBA" id="ARBA00022679"/>
    </source>
</evidence>
<dbReference type="Proteomes" id="UP000000561">
    <property type="component" value="Chromosome 16"/>
</dbReference>
<feature type="domain" description="N-end rule aminoacyl transferase C-terminal" evidence="7">
    <location>
        <begin position="179"/>
        <end position="343"/>
    </location>
</feature>
<dbReference type="AlphaFoldDB" id="A0A0D1DWS2"/>
<accession>A0A0D1DWS2</accession>
<dbReference type="InterPro" id="IPR007472">
    <property type="entry name" value="N-end_Aminoacyl_Trfase_C"/>
</dbReference>
<dbReference type="KEGG" id="uma:UMAG_05746"/>